<sequence length="190" mass="20831">MASYGAAVQRSPATSANPLSQTQPDESKQSPNLGKKKPFSFQITCPFNIPATDEAAAVRIIKNLGKFGLYYAEFVFIVLFIALIPQRKVSLVYLVAFKEVAILYLLLLRAVANSVLFRWLIVFDTRPVILPLLAIGTALALIFTHAGIHLFITLAATVPIIMAHAVLMIVADSSLNEENNQEYEPLVSTV</sequence>
<feature type="compositionally biased region" description="Polar residues" evidence="8">
    <location>
        <begin position="11"/>
        <end position="32"/>
    </location>
</feature>
<comment type="function">
    <text evidence="1 7">May be involved in both secretory and endocytic intracellular trafficking in the endosomal/prevacuolar compartments.</text>
</comment>
<dbReference type="AlphaFoldDB" id="A0AAE1SMG2"/>
<evidence type="ECO:0000256" key="5">
    <source>
        <dbReference type="ARBA" id="ARBA00022989"/>
    </source>
</evidence>
<evidence type="ECO:0000313" key="10">
    <source>
        <dbReference type="Proteomes" id="UP001291623"/>
    </source>
</evidence>
<dbReference type="InterPro" id="IPR004895">
    <property type="entry name" value="Prenylated_rab_accept_PRA1"/>
</dbReference>
<keyword evidence="7" id="KW-0813">Transport</keyword>
<dbReference type="GO" id="GO:0005783">
    <property type="term" value="C:endoplasmic reticulum"/>
    <property type="evidence" value="ECO:0007669"/>
    <property type="project" value="UniProtKB-ARBA"/>
</dbReference>
<keyword evidence="6 7" id="KW-0472">Membrane</keyword>
<evidence type="ECO:0000256" key="1">
    <source>
        <dbReference type="ARBA" id="ARBA00002501"/>
    </source>
</evidence>
<organism evidence="9 10">
    <name type="scientific">Anisodus tanguticus</name>
    <dbReference type="NCBI Taxonomy" id="243964"/>
    <lineage>
        <taxon>Eukaryota</taxon>
        <taxon>Viridiplantae</taxon>
        <taxon>Streptophyta</taxon>
        <taxon>Embryophyta</taxon>
        <taxon>Tracheophyta</taxon>
        <taxon>Spermatophyta</taxon>
        <taxon>Magnoliopsida</taxon>
        <taxon>eudicotyledons</taxon>
        <taxon>Gunneridae</taxon>
        <taxon>Pentapetalae</taxon>
        <taxon>asterids</taxon>
        <taxon>lamiids</taxon>
        <taxon>Solanales</taxon>
        <taxon>Solanaceae</taxon>
        <taxon>Solanoideae</taxon>
        <taxon>Hyoscyameae</taxon>
        <taxon>Anisodus</taxon>
    </lineage>
</organism>
<evidence type="ECO:0000256" key="2">
    <source>
        <dbReference type="ARBA" id="ARBA00004141"/>
    </source>
</evidence>
<dbReference type="PANTHER" id="PTHR38519:SF3">
    <property type="entry name" value="PRA1 FAMILY PROTEIN"/>
    <property type="match status" value="1"/>
</dbReference>
<protein>
    <recommendedName>
        <fullName evidence="7">PRA1 family protein</fullName>
    </recommendedName>
</protein>
<evidence type="ECO:0000256" key="7">
    <source>
        <dbReference type="RuleBase" id="RU363107"/>
    </source>
</evidence>
<evidence type="ECO:0000256" key="3">
    <source>
        <dbReference type="ARBA" id="ARBA00006483"/>
    </source>
</evidence>
<reference evidence="9" key="1">
    <citation type="submission" date="2023-12" db="EMBL/GenBank/DDBJ databases">
        <title>Genome assembly of Anisodus tanguticus.</title>
        <authorList>
            <person name="Wang Y.-J."/>
        </authorList>
    </citation>
    <scope>NUCLEOTIDE SEQUENCE</scope>
    <source>
        <strain evidence="9">KB-2021</strain>
        <tissue evidence="9">Leaf</tissue>
    </source>
</reference>
<dbReference type="GO" id="GO:0016192">
    <property type="term" value="P:vesicle-mediated transport"/>
    <property type="evidence" value="ECO:0007669"/>
    <property type="project" value="UniProtKB-ARBA"/>
</dbReference>
<keyword evidence="10" id="KW-1185">Reference proteome</keyword>
<evidence type="ECO:0000256" key="6">
    <source>
        <dbReference type="ARBA" id="ARBA00023136"/>
    </source>
</evidence>
<comment type="similarity">
    <text evidence="3 7">Belongs to the PRA1 family.</text>
</comment>
<gene>
    <name evidence="9" type="ORF">RND71_007477</name>
</gene>
<dbReference type="Pfam" id="PF03208">
    <property type="entry name" value="PRA1"/>
    <property type="match status" value="1"/>
</dbReference>
<dbReference type="PANTHER" id="PTHR38519">
    <property type="entry name" value="PRA1 FAMILY PROTEIN"/>
    <property type="match status" value="1"/>
</dbReference>
<keyword evidence="5 7" id="KW-1133">Transmembrane helix</keyword>
<feature type="transmembrane region" description="Helical" evidence="7">
    <location>
        <begin position="67"/>
        <end position="84"/>
    </location>
</feature>
<feature type="transmembrane region" description="Helical" evidence="7">
    <location>
        <begin position="148"/>
        <end position="171"/>
    </location>
</feature>
<dbReference type="Proteomes" id="UP001291623">
    <property type="component" value="Unassembled WGS sequence"/>
</dbReference>
<accession>A0AAE1SMG2</accession>
<comment type="caution">
    <text evidence="9">The sequence shown here is derived from an EMBL/GenBank/DDBJ whole genome shotgun (WGS) entry which is preliminary data.</text>
</comment>
<dbReference type="EMBL" id="JAVYJV010000004">
    <property type="protein sequence ID" value="KAK4372093.1"/>
    <property type="molecule type" value="Genomic_DNA"/>
</dbReference>
<evidence type="ECO:0000256" key="4">
    <source>
        <dbReference type="ARBA" id="ARBA00022692"/>
    </source>
</evidence>
<dbReference type="GO" id="GO:0016020">
    <property type="term" value="C:membrane"/>
    <property type="evidence" value="ECO:0007669"/>
    <property type="project" value="UniProtKB-SubCell"/>
</dbReference>
<feature type="transmembrane region" description="Helical" evidence="7">
    <location>
        <begin position="119"/>
        <end position="142"/>
    </location>
</feature>
<evidence type="ECO:0000256" key="8">
    <source>
        <dbReference type="SAM" id="MobiDB-lite"/>
    </source>
</evidence>
<keyword evidence="4 7" id="KW-0812">Transmembrane</keyword>
<feature type="region of interest" description="Disordered" evidence="8">
    <location>
        <begin position="1"/>
        <end position="34"/>
    </location>
</feature>
<evidence type="ECO:0000313" key="9">
    <source>
        <dbReference type="EMBL" id="KAK4372093.1"/>
    </source>
</evidence>
<proteinExistence type="inferred from homology"/>
<comment type="subcellular location">
    <subcellularLocation>
        <location evidence="2 7">Membrane</location>
        <topology evidence="2 7">Multi-pass membrane protein</topology>
    </subcellularLocation>
</comment>
<name>A0AAE1SMG2_9SOLA</name>